<feature type="domain" description="Lon proteolytic" evidence="3">
    <location>
        <begin position="238"/>
        <end position="347"/>
    </location>
</feature>
<dbReference type="InterPro" id="IPR036034">
    <property type="entry name" value="PDZ_sf"/>
</dbReference>
<dbReference type="InterPro" id="IPR001478">
    <property type="entry name" value="PDZ"/>
</dbReference>
<dbReference type="InterPro" id="IPR020568">
    <property type="entry name" value="Ribosomal_Su5_D2-typ_SF"/>
</dbReference>
<feature type="active site" evidence="1">
    <location>
        <position position="287"/>
    </location>
</feature>
<evidence type="ECO:0000256" key="1">
    <source>
        <dbReference type="PROSITE-ProRule" id="PRU01122"/>
    </source>
</evidence>
<dbReference type="SUPFAM" id="SSF54211">
    <property type="entry name" value="Ribosomal protein S5 domain 2-like"/>
    <property type="match status" value="1"/>
</dbReference>
<dbReference type="RefSeq" id="WP_046324771.1">
    <property type="nucleotide sequence ID" value="NZ_JBHTMT010000001.1"/>
</dbReference>
<dbReference type="Pfam" id="PF05362">
    <property type="entry name" value="Lon_C"/>
    <property type="match status" value="1"/>
</dbReference>
<protein>
    <recommendedName>
        <fullName evidence="1">endopeptidase La</fullName>
        <ecNumber evidence="1">3.4.21.53</ecNumber>
    </recommendedName>
</protein>
<dbReference type="EC" id="3.4.21.53" evidence="1"/>
<sequence length="349" mass="38672">MNKEENHAKRNSKTRKWLLFILTLFLVFIGLNWPTNYYIEMPGSAVPVGQFVKSKAKAPNNFYLVTVSETSQPASVWEYLFSYTQKYASRIPKSELLGNSSNSQYQELQNWYMQTSQQNALYCAAKKAGLKPKLHYKGVYVMQVQKGSSFRNKLQIGDTVLGANGHKFRSTEEMINYFQKKKIGSEVVINALREQKKIDFKGKIVKVAGTGKPGIGIQLVEHLQVETHPQVTINAGAIGGPSAGLMFTLTSYEVFSGKHLAQGHKIAGTGTISPTGKVGMIGGVDKKVVAADKAGAEVFFAPTDTAGMKKVTSNYLLAKKTAKQIGTRMKIVPVRTFDDALHYLQQKYQ</sequence>
<dbReference type="GO" id="GO:0004176">
    <property type="term" value="F:ATP-dependent peptidase activity"/>
    <property type="evidence" value="ECO:0007669"/>
    <property type="project" value="UniProtKB-UniRule"/>
</dbReference>
<dbReference type="Proteomes" id="UP000033531">
    <property type="component" value="Unassembled WGS sequence"/>
</dbReference>
<proteinExistence type="inferred from homology"/>
<keyword evidence="1" id="KW-0645">Protease</keyword>
<dbReference type="GO" id="GO:0004252">
    <property type="term" value="F:serine-type endopeptidase activity"/>
    <property type="evidence" value="ECO:0007669"/>
    <property type="project" value="UniProtKB-UniRule"/>
</dbReference>
<accession>A0A0F4LD27</accession>
<feature type="transmembrane region" description="Helical" evidence="2">
    <location>
        <begin position="17"/>
        <end position="34"/>
    </location>
</feature>
<dbReference type="SUPFAM" id="SSF50156">
    <property type="entry name" value="PDZ domain-like"/>
    <property type="match status" value="1"/>
</dbReference>
<dbReference type="OrthoDB" id="2356897at2"/>
<evidence type="ECO:0000259" key="3">
    <source>
        <dbReference type="PROSITE" id="PS51786"/>
    </source>
</evidence>
<reference evidence="4 5" key="1">
    <citation type="submission" date="2015-01" db="EMBL/GenBank/DDBJ databases">
        <title>Comparative genomics of the lactic acid bacteria isolated from the honey bee gut.</title>
        <authorList>
            <person name="Ellegaard K.M."/>
            <person name="Tamarit D."/>
            <person name="Javelind E."/>
            <person name="Olofsson T."/>
            <person name="Andersson S.G."/>
            <person name="Vasquez A."/>
        </authorList>
    </citation>
    <scope>NUCLEOTIDE SEQUENCE [LARGE SCALE GENOMIC DNA]</scope>
    <source>
        <strain evidence="4 5">Hma8</strain>
    </source>
</reference>
<evidence type="ECO:0000313" key="4">
    <source>
        <dbReference type="EMBL" id="KJY56495.1"/>
    </source>
</evidence>
<evidence type="ECO:0000313" key="5">
    <source>
        <dbReference type="Proteomes" id="UP000033531"/>
    </source>
</evidence>
<dbReference type="PROSITE" id="PS51786">
    <property type="entry name" value="LON_PROTEOLYTIC"/>
    <property type="match status" value="1"/>
</dbReference>
<dbReference type="Pfam" id="PF13180">
    <property type="entry name" value="PDZ_2"/>
    <property type="match status" value="1"/>
</dbReference>
<dbReference type="GO" id="GO:0005524">
    <property type="term" value="F:ATP binding"/>
    <property type="evidence" value="ECO:0007669"/>
    <property type="project" value="InterPro"/>
</dbReference>
<organism evidence="4 5">
    <name type="scientific">Lactobacillus melliventris</name>
    <dbReference type="NCBI Taxonomy" id="1218507"/>
    <lineage>
        <taxon>Bacteria</taxon>
        <taxon>Bacillati</taxon>
        <taxon>Bacillota</taxon>
        <taxon>Bacilli</taxon>
        <taxon>Lactobacillales</taxon>
        <taxon>Lactobacillaceae</taxon>
        <taxon>Lactobacillus</taxon>
    </lineage>
</organism>
<keyword evidence="2" id="KW-0472">Membrane</keyword>
<comment type="similarity">
    <text evidence="1">Belongs to the peptidase S16 family.</text>
</comment>
<dbReference type="STRING" id="1218507.JF74_08320"/>
<dbReference type="HOGENOM" id="CLU_042037_2_0_9"/>
<keyword evidence="2" id="KW-1133">Transmembrane helix</keyword>
<dbReference type="NCBIfam" id="NF041438">
    <property type="entry name" value="SepM_fam_S16"/>
    <property type="match status" value="1"/>
</dbReference>
<comment type="caution">
    <text evidence="4">The sequence shown here is derived from an EMBL/GenBank/DDBJ whole genome shotgun (WGS) entry which is preliminary data.</text>
</comment>
<keyword evidence="1" id="KW-0720">Serine protease</keyword>
<dbReference type="InterPro" id="IPR008269">
    <property type="entry name" value="Lon_proteolytic"/>
</dbReference>
<dbReference type="AlphaFoldDB" id="A0A0F4LD27"/>
<keyword evidence="2" id="KW-0812">Transmembrane</keyword>
<dbReference type="InterPro" id="IPR027065">
    <property type="entry name" value="Lon_Prtase"/>
</dbReference>
<name>A0A0F4LD27_9LACO</name>
<dbReference type="GO" id="GO:0030163">
    <property type="term" value="P:protein catabolic process"/>
    <property type="evidence" value="ECO:0007669"/>
    <property type="project" value="InterPro"/>
</dbReference>
<dbReference type="Gene3D" id="3.30.230.10">
    <property type="match status" value="1"/>
</dbReference>
<dbReference type="GO" id="GO:0006508">
    <property type="term" value="P:proteolysis"/>
    <property type="evidence" value="ECO:0007669"/>
    <property type="project" value="UniProtKB-KW"/>
</dbReference>
<evidence type="ECO:0000256" key="2">
    <source>
        <dbReference type="SAM" id="Phobius"/>
    </source>
</evidence>
<gene>
    <name evidence="4" type="ORF">JF74_08320</name>
</gene>
<dbReference type="PANTHER" id="PTHR10046">
    <property type="entry name" value="ATP DEPENDENT LON PROTEASE FAMILY MEMBER"/>
    <property type="match status" value="1"/>
</dbReference>
<comment type="catalytic activity">
    <reaction evidence="1">
        <text>Hydrolysis of proteins in presence of ATP.</text>
        <dbReference type="EC" id="3.4.21.53"/>
    </reaction>
</comment>
<dbReference type="PATRIC" id="fig|1218507.3.peg.1001"/>
<dbReference type="InterPro" id="IPR014721">
    <property type="entry name" value="Ribsml_uS5_D2-typ_fold_subgr"/>
</dbReference>
<dbReference type="EMBL" id="JXLI01000010">
    <property type="protein sequence ID" value="KJY56495.1"/>
    <property type="molecule type" value="Genomic_DNA"/>
</dbReference>
<feature type="active site" evidence="1">
    <location>
        <position position="242"/>
    </location>
</feature>
<keyword evidence="1" id="KW-0378">Hydrolase</keyword>